<evidence type="ECO:0000256" key="1">
    <source>
        <dbReference type="SAM" id="SignalP"/>
    </source>
</evidence>
<proteinExistence type="predicted"/>
<gene>
    <name evidence="2" type="ORF">COU47_03110</name>
</gene>
<name>A0A2H0TET6_9BACT</name>
<evidence type="ECO:0000313" key="2">
    <source>
        <dbReference type="EMBL" id="PIR69335.1"/>
    </source>
</evidence>
<protein>
    <recommendedName>
        <fullName evidence="4">Right handed beta helix domain-containing protein</fullName>
    </recommendedName>
</protein>
<comment type="caution">
    <text evidence="2">The sequence shown here is derived from an EMBL/GenBank/DDBJ whole genome shotgun (WGS) entry which is preliminary data.</text>
</comment>
<dbReference type="AlphaFoldDB" id="A0A2H0TET6"/>
<dbReference type="InterPro" id="IPR011050">
    <property type="entry name" value="Pectin_lyase_fold/virulence"/>
</dbReference>
<organism evidence="2 3">
    <name type="scientific">Candidatus Niyogibacteria bacterium CG10_big_fil_rev_8_21_14_0_10_46_36</name>
    <dbReference type="NCBI Taxonomy" id="1974726"/>
    <lineage>
        <taxon>Bacteria</taxon>
        <taxon>Candidatus Niyogiibacteriota</taxon>
    </lineage>
</organism>
<dbReference type="InterPro" id="IPR012334">
    <property type="entry name" value="Pectin_lyas_fold"/>
</dbReference>
<dbReference type="Gene3D" id="2.160.20.10">
    <property type="entry name" value="Single-stranded right-handed beta-helix, Pectin lyase-like"/>
    <property type="match status" value="1"/>
</dbReference>
<dbReference type="Proteomes" id="UP000231503">
    <property type="component" value="Unassembled WGS sequence"/>
</dbReference>
<dbReference type="EMBL" id="PFCO01000008">
    <property type="protein sequence ID" value="PIR69335.1"/>
    <property type="molecule type" value="Genomic_DNA"/>
</dbReference>
<keyword evidence="1" id="KW-0732">Signal</keyword>
<reference evidence="3" key="1">
    <citation type="submission" date="2017-09" db="EMBL/GenBank/DDBJ databases">
        <title>Depth-based differentiation of microbial function through sediment-hosted aquifers and enrichment of novel symbionts in the deep terrestrial subsurface.</title>
        <authorList>
            <person name="Probst A.J."/>
            <person name="Ladd B."/>
            <person name="Jarett J.K."/>
            <person name="Geller-Mcgrath D.E."/>
            <person name="Sieber C.M.K."/>
            <person name="Emerson J.B."/>
            <person name="Anantharaman K."/>
            <person name="Thomas B.C."/>
            <person name="Malmstrom R."/>
            <person name="Stieglmeier M."/>
            <person name="Klingl A."/>
            <person name="Woyke T."/>
            <person name="Ryan C.M."/>
            <person name="Banfield J.F."/>
        </authorList>
    </citation>
    <scope>NUCLEOTIDE SEQUENCE [LARGE SCALE GENOMIC DNA]</scope>
</reference>
<dbReference type="SUPFAM" id="SSF51126">
    <property type="entry name" value="Pectin lyase-like"/>
    <property type="match status" value="1"/>
</dbReference>
<feature type="chain" id="PRO_5013574350" description="Right handed beta helix domain-containing protein" evidence="1">
    <location>
        <begin position="24"/>
        <end position="331"/>
    </location>
</feature>
<accession>A0A2H0TET6</accession>
<evidence type="ECO:0000313" key="3">
    <source>
        <dbReference type="Proteomes" id="UP000231503"/>
    </source>
</evidence>
<feature type="signal peptide" evidence="1">
    <location>
        <begin position="1"/>
        <end position="23"/>
    </location>
</feature>
<evidence type="ECO:0008006" key="4">
    <source>
        <dbReference type="Google" id="ProtNLM"/>
    </source>
</evidence>
<sequence>MRKNIIFSVLVLCLVLAAISARAATTCQFEISGDTMSLTGSCMTDETIFVPDGMTLDCGGYEIIAVDPLVGAFTGAVIKNGGTTAHVTRCIVSAVDLQNACKGGDDRLRGILFEGASGSITQNSVDNINKGASGCQEGNAIEVRNAPFDGTHPDTQSVEVAHNQVTNWQKTGIVCNGDVYCDMRHNAVGASATQLNLAANSIQVGFGATGIVEHNYVEGNQWLGASDFGATAMLLYDVDGVIVRQNNIRGNADIGIYGFTTNSIIDNNRVFDDDTIYSEFGEQHGDFGIIDLGSGNAFTNNKVKDFTDPYYGIEGGKNKAIPGPQKENIFF</sequence>